<reference evidence="2 3" key="1">
    <citation type="journal article" date="2020" name="Microorganisms">
        <title>Reliable Identification of Environmental Pseudomonas Isolates Using the rpoD Gene.</title>
        <authorList>
            <consortium name="The Broad Institute Genome Sequencing Platform"/>
            <person name="Girard L."/>
            <person name="Lood C."/>
            <person name="Rokni-Zadeh H."/>
            <person name="van Noort V."/>
            <person name="Lavigne R."/>
            <person name="De Mot R."/>
        </authorList>
    </citation>
    <scope>NUCLEOTIDE SEQUENCE [LARGE SCALE GENOMIC DNA]</scope>
    <source>
        <strain evidence="2 3">RW8P3</strain>
    </source>
</reference>
<dbReference type="KEGG" id="pvw:HU752_026255"/>
<gene>
    <name evidence="2" type="ORF">HU752_026255</name>
</gene>
<feature type="compositionally biased region" description="Low complexity" evidence="1">
    <location>
        <begin position="10"/>
        <end position="21"/>
    </location>
</feature>
<dbReference type="EMBL" id="CP077093">
    <property type="protein sequence ID" value="QXI27373.1"/>
    <property type="molecule type" value="Genomic_DNA"/>
</dbReference>
<dbReference type="RefSeq" id="WP_186687170.1">
    <property type="nucleotide sequence ID" value="NZ_CP077093.1"/>
</dbReference>
<evidence type="ECO:0000256" key="1">
    <source>
        <dbReference type="SAM" id="MobiDB-lite"/>
    </source>
</evidence>
<dbReference type="Gene3D" id="2.80.10.50">
    <property type="match status" value="2"/>
</dbReference>
<protein>
    <submittedName>
        <fullName evidence="2">Hemolysin</fullName>
    </submittedName>
</protein>
<dbReference type="NCBIfam" id="TIGR02608">
    <property type="entry name" value="delta_60_rpt"/>
    <property type="match status" value="5"/>
</dbReference>
<dbReference type="AlphaFoldDB" id="A0A9E6TQC9"/>
<name>A0A9E6TQC9_9PSED</name>
<reference evidence="2 3" key="2">
    <citation type="journal article" date="2021" name="Microorganisms">
        <title>The Ever-Expanding Pseudomonas Genus: Description of 43 New Species and Partition of the Pseudomonas putida Group.</title>
        <authorList>
            <person name="Girard L."/>
            <person name="Lood C."/>
            <person name="Hofte M."/>
            <person name="Vandamme P."/>
            <person name="Rokni-Zadeh H."/>
            <person name="van Noort V."/>
            <person name="Lavigne R."/>
            <person name="De Mot R."/>
        </authorList>
    </citation>
    <scope>NUCLEOTIDE SEQUENCE [LARGE SCALE GENOMIC DNA]</scope>
    <source>
        <strain evidence="2 3">RW8P3</strain>
    </source>
</reference>
<evidence type="ECO:0000313" key="2">
    <source>
        <dbReference type="EMBL" id="QXI27373.1"/>
    </source>
</evidence>
<proteinExistence type="predicted"/>
<evidence type="ECO:0000313" key="3">
    <source>
        <dbReference type="Proteomes" id="UP000634530"/>
    </source>
</evidence>
<dbReference type="SUPFAM" id="SSF63829">
    <property type="entry name" value="Calcium-dependent phosphotriesterase"/>
    <property type="match status" value="1"/>
</dbReference>
<dbReference type="Proteomes" id="UP000634530">
    <property type="component" value="Chromosome"/>
</dbReference>
<accession>A0A9E6TQC9</accession>
<organism evidence="2 3">
    <name type="scientific">Pseudomonas vanderleydeniana</name>
    <dbReference type="NCBI Taxonomy" id="2745495"/>
    <lineage>
        <taxon>Bacteria</taxon>
        <taxon>Pseudomonadati</taxon>
        <taxon>Pseudomonadota</taxon>
        <taxon>Gammaproteobacteria</taxon>
        <taxon>Pseudomonadales</taxon>
        <taxon>Pseudomonadaceae</taxon>
        <taxon>Pseudomonas</taxon>
    </lineage>
</organism>
<dbReference type="Pfam" id="PF17164">
    <property type="entry name" value="DUF5122"/>
    <property type="match status" value="1"/>
</dbReference>
<keyword evidence="3" id="KW-1185">Reference proteome</keyword>
<feature type="region of interest" description="Disordered" evidence="1">
    <location>
        <begin position="1"/>
        <end position="26"/>
    </location>
</feature>
<dbReference type="InterPro" id="IPR013431">
    <property type="entry name" value="Delta_60_rpt"/>
</dbReference>
<sequence>MDMRNRTSNEPPAASPASIPEPARRPGTLDLEFSEHRDGIVIFSEAGPGFVGTSLLQGDGRHLFIGVHDEEPSDIMLADFEPEGFYYRHFTCAFPGSARALISVVQDQQNNFVILGNFRNGEQAFCTRLAPTGERDLAFGDNGEVRLPYRVPWTGRGHRLILQPDGHMLMLLKSPTPGEAARDVIVRLDRDGNYDPGFGTCGVVVAREPDIAFEAIALQADGKLVIAGRRGRRAVLMRYRGNGLPDTAFGTAGYLEFESITEGNATFFAVAVQQDQHIVAAGSANLSNDVALLVRSTTEGTLDPGFNAGSPLAFPGIGLCLATLIQDDGSIVSVGHVDNGSQTWLMRHQGNGEVDCGFGDGGISHINRIPGDTSYFSQLQLQPDGKILISGRYATHSAVIRCHGR</sequence>